<keyword evidence="2" id="KW-1185">Reference proteome</keyword>
<sequence>MDLTSNGWRDGRGPRALAGFTGWEERQVSMSEWVARSPVQTSSVGIRVPADLNQLTMLRALAETVALIADFALDEVTDIRVALDEIATALITEAVPASTIDCDFGYDDGAMTVRVTAVAGVEDAFDEDGFSWHVLRTITDDIGARTEPFDTERNGYPVAVEFSRARGEADGG</sequence>
<dbReference type="EMBL" id="QQAZ01000001">
    <property type="protein sequence ID" value="RDI55866.1"/>
    <property type="molecule type" value="Genomic_DNA"/>
</dbReference>
<organism evidence="1 2">
    <name type="scientific">Nocardia mexicana</name>
    <dbReference type="NCBI Taxonomy" id="279262"/>
    <lineage>
        <taxon>Bacteria</taxon>
        <taxon>Bacillati</taxon>
        <taxon>Actinomycetota</taxon>
        <taxon>Actinomycetes</taxon>
        <taxon>Mycobacteriales</taxon>
        <taxon>Nocardiaceae</taxon>
        <taxon>Nocardia</taxon>
    </lineage>
</organism>
<dbReference type="GO" id="GO:0016301">
    <property type="term" value="F:kinase activity"/>
    <property type="evidence" value="ECO:0007669"/>
    <property type="project" value="UniProtKB-KW"/>
</dbReference>
<keyword evidence="1" id="KW-0808">Transferase</keyword>
<protein>
    <submittedName>
        <fullName evidence="1">Serine/threonine-protein kinase RsbW</fullName>
    </submittedName>
</protein>
<dbReference type="STRING" id="1210089.GCA_001613165_02013"/>
<dbReference type="AlphaFoldDB" id="A0A370HGG3"/>
<comment type="caution">
    <text evidence="1">The sequence shown here is derived from an EMBL/GenBank/DDBJ whole genome shotgun (WGS) entry which is preliminary data.</text>
</comment>
<keyword evidence="1" id="KW-0418">Kinase</keyword>
<reference evidence="1 2" key="1">
    <citation type="submission" date="2018-07" db="EMBL/GenBank/DDBJ databases">
        <title>Genomic Encyclopedia of Type Strains, Phase IV (KMG-IV): sequencing the most valuable type-strain genomes for metagenomic binning, comparative biology and taxonomic classification.</title>
        <authorList>
            <person name="Goeker M."/>
        </authorList>
    </citation>
    <scope>NUCLEOTIDE SEQUENCE [LARGE SCALE GENOMIC DNA]</scope>
    <source>
        <strain evidence="1 2">DSM 44952</strain>
    </source>
</reference>
<proteinExistence type="predicted"/>
<gene>
    <name evidence="1" type="ORF">DFR68_101702</name>
</gene>
<evidence type="ECO:0000313" key="2">
    <source>
        <dbReference type="Proteomes" id="UP000255355"/>
    </source>
</evidence>
<name>A0A370HGG3_9NOCA</name>
<accession>A0A370HGG3</accession>
<dbReference type="Proteomes" id="UP000255355">
    <property type="component" value="Unassembled WGS sequence"/>
</dbReference>
<evidence type="ECO:0000313" key="1">
    <source>
        <dbReference type="EMBL" id="RDI55866.1"/>
    </source>
</evidence>